<reference evidence="2" key="1">
    <citation type="submission" date="2021-07" db="EMBL/GenBank/DDBJ databases">
        <title>Elsinoe batatas strain:CRI-CJ2 Genome sequencing and assembly.</title>
        <authorList>
            <person name="Huang L."/>
        </authorList>
    </citation>
    <scope>NUCLEOTIDE SEQUENCE</scope>
    <source>
        <strain evidence="2">CRI-CJ2</strain>
    </source>
</reference>
<sequence>MFPRILVLICTATAIPASAAIITRQSEQRPLQTIFQFPGRHWIENLAVRRNGDVLANDLGQYRTYLVDPTQLGVEPKTLYQFPQGTTLTGIAEVEDDIFYVSAQQGDVYTFTFQPNASAIYKLDLRSHARTHKPLVIKVVDIPSAQFLNGMTLLNRHEGTLLLSDSQQGVIYRLNTRTSQFEIVVDDPYLKGPSTFPGFGVNGIRVSGNHLYIANVGFGRVARAPISLRTGRLTGPITIVSDQVSFADDFAVNERDGSVFLARNTARTLSRVFLDDRVETVAGNANSTELIGPVTAVFGRGKSKGKLIVSTDGLTLDASGAPLTTAGKIVSLDVKGCSW</sequence>
<proteinExistence type="predicted"/>
<dbReference type="Gene3D" id="2.120.10.30">
    <property type="entry name" value="TolB, C-terminal domain"/>
    <property type="match status" value="1"/>
</dbReference>
<dbReference type="Proteomes" id="UP000809789">
    <property type="component" value="Unassembled WGS sequence"/>
</dbReference>
<dbReference type="PANTHER" id="PTHR42060:SF1">
    <property type="entry name" value="NHL REPEAT-CONTAINING PROTEIN"/>
    <property type="match status" value="1"/>
</dbReference>
<dbReference type="InterPro" id="IPR052998">
    <property type="entry name" value="Hetero-Diels-Alderase-like"/>
</dbReference>
<dbReference type="SUPFAM" id="SSF63829">
    <property type="entry name" value="Calcium-dependent phosphotriesterase"/>
    <property type="match status" value="1"/>
</dbReference>
<name>A0A8K0PN15_9PEZI</name>
<dbReference type="PANTHER" id="PTHR42060">
    <property type="entry name" value="NHL REPEAT-CONTAINING PROTEIN-RELATED"/>
    <property type="match status" value="1"/>
</dbReference>
<keyword evidence="3" id="KW-1185">Reference proteome</keyword>
<organism evidence="2 3">
    <name type="scientific">Elsinoe batatas</name>
    <dbReference type="NCBI Taxonomy" id="2601811"/>
    <lineage>
        <taxon>Eukaryota</taxon>
        <taxon>Fungi</taxon>
        <taxon>Dikarya</taxon>
        <taxon>Ascomycota</taxon>
        <taxon>Pezizomycotina</taxon>
        <taxon>Dothideomycetes</taxon>
        <taxon>Dothideomycetidae</taxon>
        <taxon>Myriangiales</taxon>
        <taxon>Elsinoaceae</taxon>
        <taxon>Elsinoe</taxon>
    </lineage>
</organism>
<dbReference type="EMBL" id="JAESVG020000001">
    <property type="protein sequence ID" value="KAG8631679.1"/>
    <property type="molecule type" value="Genomic_DNA"/>
</dbReference>
<gene>
    <name evidence="2" type="ORF">KVT40_000819</name>
</gene>
<protein>
    <recommendedName>
        <fullName evidence="4">SMP-30/Gluconolactonase/LRE-like region domain-containing protein</fullName>
    </recommendedName>
</protein>
<evidence type="ECO:0000313" key="2">
    <source>
        <dbReference type="EMBL" id="KAG8631679.1"/>
    </source>
</evidence>
<accession>A0A8K0PN15</accession>
<feature type="chain" id="PRO_5035433151" description="SMP-30/Gluconolactonase/LRE-like region domain-containing protein" evidence="1">
    <location>
        <begin position="20"/>
        <end position="339"/>
    </location>
</feature>
<keyword evidence="1" id="KW-0732">Signal</keyword>
<dbReference type="AlphaFoldDB" id="A0A8K0PN15"/>
<feature type="signal peptide" evidence="1">
    <location>
        <begin position="1"/>
        <end position="19"/>
    </location>
</feature>
<evidence type="ECO:0000313" key="3">
    <source>
        <dbReference type="Proteomes" id="UP000809789"/>
    </source>
</evidence>
<dbReference type="OrthoDB" id="9977941at2759"/>
<evidence type="ECO:0008006" key="4">
    <source>
        <dbReference type="Google" id="ProtNLM"/>
    </source>
</evidence>
<comment type="caution">
    <text evidence="2">The sequence shown here is derived from an EMBL/GenBank/DDBJ whole genome shotgun (WGS) entry which is preliminary data.</text>
</comment>
<dbReference type="InterPro" id="IPR011042">
    <property type="entry name" value="6-blade_b-propeller_TolB-like"/>
</dbReference>
<evidence type="ECO:0000256" key="1">
    <source>
        <dbReference type="SAM" id="SignalP"/>
    </source>
</evidence>